<evidence type="ECO:0000256" key="1">
    <source>
        <dbReference type="SAM" id="MobiDB-lite"/>
    </source>
</evidence>
<dbReference type="RefSeq" id="XP_056475656.1">
    <property type="nucleotide sequence ID" value="XM_056619497.1"/>
</dbReference>
<protein>
    <recommendedName>
        <fullName evidence="2">Endonuclease/exonuclease/phosphatase domain-containing protein</fullName>
    </recommendedName>
</protein>
<dbReference type="AlphaFoldDB" id="A0A9W9KBH6"/>
<dbReference type="Gene3D" id="3.60.10.10">
    <property type="entry name" value="Endonuclease/exonuclease/phosphatase"/>
    <property type="match status" value="1"/>
</dbReference>
<reference evidence="3" key="1">
    <citation type="submission" date="2022-11" db="EMBL/GenBank/DDBJ databases">
        <authorList>
            <person name="Petersen C."/>
        </authorList>
    </citation>
    <scope>NUCLEOTIDE SEQUENCE</scope>
    <source>
        <strain evidence="3">IBT 30761</strain>
    </source>
</reference>
<dbReference type="InterPro" id="IPR005135">
    <property type="entry name" value="Endo/exonuclease/phosphatase"/>
</dbReference>
<comment type="caution">
    <text evidence="3">The sequence shown here is derived from an EMBL/GenBank/DDBJ whole genome shotgun (WGS) entry which is preliminary data.</text>
</comment>
<reference evidence="3" key="2">
    <citation type="journal article" date="2023" name="IMA Fungus">
        <title>Comparative genomic study of the Penicillium genus elucidates a diverse pangenome and 15 lateral gene transfer events.</title>
        <authorList>
            <person name="Petersen C."/>
            <person name="Sorensen T."/>
            <person name="Nielsen M.R."/>
            <person name="Sondergaard T.E."/>
            <person name="Sorensen J.L."/>
            <person name="Fitzpatrick D.A."/>
            <person name="Frisvad J.C."/>
            <person name="Nielsen K.L."/>
        </authorList>
    </citation>
    <scope>NUCLEOTIDE SEQUENCE</scope>
    <source>
        <strain evidence="3">IBT 30761</strain>
    </source>
</reference>
<dbReference type="Proteomes" id="UP001149074">
    <property type="component" value="Unassembled WGS sequence"/>
</dbReference>
<dbReference type="OrthoDB" id="4369029at2759"/>
<dbReference type="SUPFAM" id="SSF56219">
    <property type="entry name" value="DNase I-like"/>
    <property type="match status" value="1"/>
</dbReference>
<keyword evidence="4" id="KW-1185">Reference proteome</keyword>
<dbReference type="EMBL" id="JAPQKI010000005">
    <property type="protein sequence ID" value="KAJ5100003.1"/>
    <property type="molecule type" value="Genomic_DNA"/>
</dbReference>
<dbReference type="GO" id="GO:0003824">
    <property type="term" value="F:catalytic activity"/>
    <property type="evidence" value="ECO:0007669"/>
    <property type="project" value="InterPro"/>
</dbReference>
<feature type="region of interest" description="Disordered" evidence="1">
    <location>
        <begin position="202"/>
        <end position="223"/>
    </location>
</feature>
<gene>
    <name evidence="3" type="ORF">N7532_007004</name>
</gene>
<accession>A0A9W9KBH6</accession>
<proteinExistence type="predicted"/>
<dbReference type="InterPro" id="IPR036691">
    <property type="entry name" value="Endo/exonu/phosph_ase_sf"/>
</dbReference>
<evidence type="ECO:0000313" key="3">
    <source>
        <dbReference type="EMBL" id="KAJ5100003.1"/>
    </source>
</evidence>
<dbReference type="Pfam" id="PF14529">
    <property type="entry name" value="Exo_endo_phos_2"/>
    <property type="match status" value="1"/>
</dbReference>
<name>A0A9W9KBH6_9EURO</name>
<feature type="domain" description="Endonuclease/exonuclease/phosphatase" evidence="2">
    <location>
        <begin position="15"/>
        <end position="134"/>
    </location>
</feature>
<sequence>FPRELRVKEMSAELRIVNIFNDQGTRKSVQLLPAILPDRYHAGSPSWLVIGDFNLHHSVGGGEGAEKDAEADELLDVLEVAGLDNRLPQGAVTRERGGNKTTIDLVLASRNLRERIINCGTDVKVHADSDHLPIHTLLDIHTSLEEEPVPEDDHQVYAALRNRKSRVIGRTLKTGFRNWVKSATEQGPRGLWKVSKWARNRDQSSGSSMIPQLKMPGSSASPAKSNLEKVNELISLSELIRYSPILLYWTSDVSEEGGGGWQHLPQFALT</sequence>
<dbReference type="GeneID" id="81358476"/>
<evidence type="ECO:0000259" key="2">
    <source>
        <dbReference type="Pfam" id="PF14529"/>
    </source>
</evidence>
<feature type="non-terminal residue" evidence="3">
    <location>
        <position position="1"/>
    </location>
</feature>
<evidence type="ECO:0000313" key="4">
    <source>
        <dbReference type="Proteomes" id="UP001149074"/>
    </source>
</evidence>
<organism evidence="3 4">
    <name type="scientific">Penicillium argentinense</name>
    <dbReference type="NCBI Taxonomy" id="1131581"/>
    <lineage>
        <taxon>Eukaryota</taxon>
        <taxon>Fungi</taxon>
        <taxon>Dikarya</taxon>
        <taxon>Ascomycota</taxon>
        <taxon>Pezizomycotina</taxon>
        <taxon>Eurotiomycetes</taxon>
        <taxon>Eurotiomycetidae</taxon>
        <taxon>Eurotiales</taxon>
        <taxon>Aspergillaceae</taxon>
        <taxon>Penicillium</taxon>
    </lineage>
</organism>